<reference evidence="2 3" key="1">
    <citation type="submission" date="2018-06" db="EMBL/GenBank/DDBJ databases">
        <title>Comparative genomics reveals the genomic features of Rhizophagus irregularis, R. cerebriforme, R. diaphanum and Gigaspora rosea, and their symbiotic lifestyle signature.</title>
        <authorList>
            <person name="Morin E."/>
            <person name="San Clemente H."/>
            <person name="Chen E.C.H."/>
            <person name="De La Providencia I."/>
            <person name="Hainaut M."/>
            <person name="Kuo A."/>
            <person name="Kohler A."/>
            <person name="Murat C."/>
            <person name="Tang N."/>
            <person name="Roy S."/>
            <person name="Loubradou J."/>
            <person name="Henrissat B."/>
            <person name="Grigoriev I.V."/>
            <person name="Corradi N."/>
            <person name="Roux C."/>
            <person name="Martin F.M."/>
        </authorList>
    </citation>
    <scope>NUCLEOTIDE SEQUENCE [LARGE SCALE GENOMIC DNA]</scope>
    <source>
        <strain evidence="2 3">DAOM 194757</strain>
    </source>
</reference>
<keyword evidence="3" id="KW-1185">Reference proteome</keyword>
<feature type="non-terminal residue" evidence="2">
    <location>
        <position position="58"/>
    </location>
</feature>
<feature type="region of interest" description="Disordered" evidence="1">
    <location>
        <begin position="32"/>
        <end position="58"/>
    </location>
</feature>
<dbReference type="Proteomes" id="UP000266673">
    <property type="component" value="Unassembled WGS sequence"/>
</dbReference>
<protein>
    <submittedName>
        <fullName evidence="2">Uncharacterized protein</fullName>
    </submittedName>
</protein>
<sequence>MPIIHKINLQVNLLIFKFTIYYACMISKNSTDTQITTKRTSSNNPQGPSTRVQTYNKI</sequence>
<dbReference type="EMBL" id="QKWP01002794">
    <property type="protein sequence ID" value="RIB02152.1"/>
    <property type="molecule type" value="Genomic_DNA"/>
</dbReference>
<comment type="caution">
    <text evidence="2">The sequence shown here is derived from an EMBL/GenBank/DDBJ whole genome shotgun (WGS) entry which is preliminary data.</text>
</comment>
<evidence type="ECO:0000256" key="1">
    <source>
        <dbReference type="SAM" id="MobiDB-lite"/>
    </source>
</evidence>
<evidence type="ECO:0000313" key="3">
    <source>
        <dbReference type="Proteomes" id="UP000266673"/>
    </source>
</evidence>
<dbReference type="AlphaFoldDB" id="A0A397TVM3"/>
<evidence type="ECO:0000313" key="2">
    <source>
        <dbReference type="EMBL" id="RIB02152.1"/>
    </source>
</evidence>
<accession>A0A397TVM3</accession>
<name>A0A397TVM3_9GLOM</name>
<gene>
    <name evidence="2" type="ORF">C2G38_2125893</name>
</gene>
<proteinExistence type="predicted"/>
<organism evidence="2 3">
    <name type="scientific">Gigaspora rosea</name>
    <dbReference type="NCBI Taxonomy" id="44941"/>
    <lineage>
        <taxon>Eukaryota</taxon>
        <taxon>Fungi</taxon>
        <taxon>Fungi incertae sedis</taxon>
        <taxon>Mucoromycota</taxon>
        <taxon>Glomeromycotina</taxon>
        <taxon>Glomeromycetes</taxon>
        <taxon>Diversisporales</taxon>
        <taxon>Gigasporaceae</taxon>
        <taxon>Gigaspora</taxon>
    </lineage>
</organism>